<feature type="transmembrane region" description="Helical" evidence="4">
    <location>
        <begin position="59"/>
        <end position="77"/>
    </location>
</feature>
<evidence type="ECO:0000256" key="2">
    <source>
        <dbReference type="ARBA" id="ARBA00022840"/>
    </source>
</evidence>
<dbReference type="InterPro" id="IPR000719">
    <property type="entry name" value="Prot_kinase_dom"/>
</dbReference>
<organism evidence="6 7">
    <name type="scientific">Reticulomyxa filosa</name>
    <dbReference type="NCBI Taxonomy" id="46433"/>
    <lineage>
        <taxon>Eukaryota</taxon>
        <taxon>Sar</taxon>
        <taxon>Rhizaria</taxon>
        <taxon>Retaria</taxon>
        <taxon>Foraminifera</taxon>
        <taxon>Monothalamids</taxon>
        <taxon>Reticulomyxidae</taxon>
        <taxon>Reticulomyxa</taxon>
    </lineage>
</organism>
<keyword evidence="2" id="KW-0067">ATP-binding</keyword>
<evidence type="ECO:0000256" key="4">
    <source>
        <dbReference type="SAM" id="Phobius"/>
    </source>
</evidence>
<dbReference type="InterPro" id="IPR050629">
    <property type="entry name" value="STE20/SPS1-PAK"/>
</dbReference>
<gene>
    <name evidence="6" type="ORF">RFI_32475</name>
</gene>
<keyword evidence="1" id="KW-0547">Nucleotide-binding</keyword>
<evidence type="ECO:0000313" key="7">
    <source>
        <dbReference type="Proteomes" id="UP000023152"/>
    </source>
</evidence>
<dbReference type="GO" id="GO:0005737">
    <property type="term" value="C:cytoplasm"/>
    <property type="evidence" value="ECO:0007669"/>
    <property type="project" value="TreeGrafter"/>
</dbReference>
<keyword evidence="4" id="KW-0812">Transmembrane</keyword>
<evidence type="ECO:0000256" key="1">
    <source>
        <dbReference type="ARBA" id="ARBA00022741"/>
    </source>
</evidence>
<dbReference type="EMBL" id="ASPP01028764">
    <property type="protein sequence ID" value="ETO04921.1"/>
    <property type="molecule type" value="Genomic_DNA"/>
</dbReference>
<dbReference type="GO" id="GO:0005524">
    <property type="term" value="F:ATP binding"/>
    <property type="evidence" value="ECO:0007669"/>
    <property type="project" value="UniProtKB-KW"/>
</dbReference>
<comment type="caution">
    <text evidence="6">The sequence shown here is derived from an EMBL/GenBank/DDBJ whole genome shotgun (WGS) entry which is preliminary data.</text>
</comment>
<proteinExistence type="predicted"/>
<feature type="compositionally biased region" description="Polar residues" evidence="3">
    <location>
        <begin position="234"/>
        <end position="258"/>
    </location>
</feature>
<keyword evidence="4" id="KW-1133">Transmembrane helix</keyword>
<dbReference type="AlphaFoldDB" id="X6LU94"/>
<dbReference type="GO" id="GO:0004674">
    <property type="term" value="F:protein serine/threonine kinase activity"/>
    <property type="evidence" value="ECO:0007669"/>
    <property type="project" value="TreeGrafter"/>
</dbReference>
<feature type="non-terminal residue" evidence="6">
    <location>
        <position position="362"/>
    </location>
</feature>
<feature type="compositionally biased region" description="Acidic residues" evidence="3">
    <location>
        <begin position="262"/>
        <end position="277"/>
    </location>
</feature>
<protein>
    <recommendedName>
        <fullName evidence="5">Protein kinase domain-containing protein</fullName>
    </recommendedName>
</protein>
<feature type="compositionally biased region" description="Basic and acidic residues" evidence="3">
    <location>
        <begin position="306"/>
        <end position="325"/>
    </location>
</feature>
<dbReference type="Proteomes" id="UP000023152">
    <property type="component" value="Unassembled WGS sequence"/>
</dbReference>
<keyword evidence="7" id="KW-1185">Reference proteome</keyword>
<feature type="region of interest" description="Disordered" evidence="3">
    <location>
        <begin position="298"/>
        <end position="362"/>
    </location>
</feature>
<dbReference type="PANTHER" id="PTHR48012">
    <property type="entry name" value="STERILE20-LIKE KINASE, ISOFORM B-RELATED"/>
    <property type="match status" value="1"/>
</dbReference>
<dbReference type="PANTHER" id="PTHR48012:SF26">
    <property type="entry name" value="SERINE_THREONINE-PROTEIN KINASE DDB_G0283821-RELATED"/>
    <property type="match status" value="1"/>
</dbReference>
<feature type="domain" description="Protein kinase" evidence="5">
    <location>
        <begin position="1"/>
        <end position="125"/>
    </location>
</feature>
<feature type="region of interest" description="Disordered" evidence="3">
    <location>
        <begin position="143"/>
        <end position="283"/>
    </location>
</feature>
<dbReference type="Pfam" id="PF00069">
    <property type="entry name" value="Pkinase"/>
    <property type="match status" value="1"/>
</dbReference>
<evidence type="ECO:0000259" key="5">
    <source>
        <dbReference type="PROSITE" id="PS50011"/>
    </source>
</evidence>
<evidence type="ECO:0000256" key="3">
    <source>
        <dbReference type="SAM" id="MobiDB-lite"/>
    </source>
</evidence>
<dbReference type="Gene3D" id="1.10.510.10">
    <property type="entry name" value="Transferase(Phosphotransferase) domain 1"/>
    <property type="match status" value="1"/>
</dbReference>
<feature type="transmembrane region" description="Helical" evidence="4">
    <location>
        <begin position="84"/>
        <end position="102"/>
    </location>
</feature>
<dbReference type="OrthoDB" id="8693905at2759"/>
<accession>X6LU94</accession>
<dbReference type="PROSITE" id="PS50011">
    <property type="entry name" value="PROTEIN_KINASE_DOM"/>
    <property type="match status" value="1"/>
</dbReference>
<keyword evidence="4" id="KW-0472">Membrane</keyword>
<feature type="compositionally biased region" description="Basic residues" evidence="3">
    <location>
        <begin position="147"/>
        <end position="162"/>
    </location>
</feature>
<reference evidence="6 7" key="1">
    <citation type="journal article" date="2013" name="Curr. Biol.">
        <title>The Genome of the Foraminiferan Reticulomyxa filosa.</title>
        <authorList>
            <person name="Glockner G."/>
            <person name="Hulsmann N."/>
            <person name="Schleicher M."/>
            <person name="Noegel A.A."/>
            <person name="Eichinger L."/>
            <person name="Gallinger C."/>
            <person name="Pawlowski J."/>
            <person name="Sierra R."/>
            <person name="Euteneuer U."/>
            <person name="Pillet L."/>
            <person name="Moustafa A."/>
            <person name="Platzer M."/>
            <person name="Groth M."/>
            <person name="Szafranski K."/>
            <person name="Schliwa M."/>
        </authorList>
    </citation>
    <scope>NUCLEOTIDE SEQUENCE [LARGE SCALE GENOMIC DNA]</scope>
</reference>
<name>X6LU94_RETFI</name>
<dbReference type="InterPro" id="IPR011009">
    <property type="entry name" value="Kinase-like_dom_sf"/>
</dbReference>
<sequence>MAPEVIEMSGQLTTACDIWGIGATAIELFTGHPPYFNMQPLTALFRIVQDRHPPYPPQISQVMFMCFFFFVMYYLIQTNEWKQLYLYSHICSICTFLFEGFLNRCFVKEAQHRANAEELIKMAWFSKTLTIEEHEAFLQWAGMDKKNKSKKPTKKSRAHKTAKNPPVQSDGETSDVGSGKETLSSSDEASEAQPKKQPNKNKEEIVGGIGEQTAGQSNTGANVHVIEAGPGDVTTETQSEQKIAENTSQVPSDQNTAKVDSHEDEEEESEASDDDKEDLNTLKSTFKYTMEQLEEIQKLKIKKKEKGKEKTGKTGSEKPVKKSEASDDANTNDVVNPGVPTLHIDKKDGSANDVVKHKHQAK</sequence>
<dbReference type="SUPFAM" id="SSF56112">
    <property type="entry name" value="Protein kinase-like (PK-like)"/>
    <property type="match status" value="1"/>
</dbReference>
<evidence type="ECO:0000313" key="6">
    <source>
        <dbReference type="EMBL" id="ETO04921.1"/>
    </source>
</evidence>